<comment type="caution">
    <text evidence="1">The sequence shown here is derived from an EMBL/GenBank/DDBJ whole genome shotgun (WGS) entry which is preliminary data.</text>
</comment>
<dbReference type="Proteomes" id="UP001194746">
    <property type="component" value="Unassembled WGS sequence"/>
</dbReference>
<gene>
    <name evidence="1" type="ORF">FE257_008941</name>
</gene>
<dbReference type="PANTHER" id="PTHR43845:SF1">
    <property type="entry name" value="BLR5969 PROTEIN"/>
    <property type="match status" value="1"/>
</dbReference>
<dbReference type="InterPro" id="IPR042099">
    <property type="entry name" value="ANL_N_sf"/>
</dbReference>
<dbReference type="AlphaFoldDB" id="A0AAD4CWF2"/>
<dbReference type="EMBL" id="VCAU01000005">
    <property type="protein sequence ID" value="KAF9893970.1"/>
    <property type="molecule type" value="Genomic_DNA"/>
</dbReference>
<dbReference type="SUPFAM" id="SSF56801">
    <property type="entry name" value="Acetyl-CoA synthetase-like"/>
    <property type="match status" value="1"/>
</dbReference>
<organism evidence="1 2">
    <name type="scientific">Aspergillus nanangensis</name>
    <dbReference type="NCBI Taxonomy" id="2582783"/>
    <lineage>
        <taxon>Eukaryota</taxon>
        <taxon>Fungi</taxon>
        <taxon>Dikarya</taxon>
        <taxon>Ascomycota</taxon>
        <taxon>Pezizomycotina</taxon>
        <taxon>Eurotiomycetes</taxon>
        <taxon>Eurotiomycetidae</taxon>
        <taxon>Eurotiales</taxon>
        <taxon>Aspergillaceae</taxon>
        <taxon>Aspergillus</taxon>
        <taxon>Aspergillus subgen. Circumdati</taxon>
    </lineage>
</organism>
<keyword evidence="2" id="KW-1185">Reference proteome</keyword>
<evidence type="ECO:0000313" key="1">
    <source>
        <dbReference type="EMBL" id="KAF9893970.1"/>
    </source>
</evidence>
<proteinExistence type="predicted"/>
<reference evidence="1" key="1">
    <citation type="journal article" date="2019" name="Beilstein J. Org. Chem.">
        <title>Nanangenines: drimane sesquiterpenoids as the dominant metabolite cohort of a novel Australian fungus, Aspergillus nanangensis.</title>
        <authorList>
            <person name="Lacey H.J."/>
            <person name="Gilchrist C.L.M."/>
            <person name="Crombie A."/>
            <person name="Kalaitzis J.A."/>
            <person name="Vuong D."/>
            <person name="Rutledge P.J."/>
            <person name="Turner P."/>
            <person name="Pitt J.I."/>
            <person name="Lacey E."/>
            <person name="Chooi Y.H."/>
            <person name="Piggott A.M."/>
        </authorList>
    </citation>
    <scope>NUCLEOTIDE SEQUENCE</scope>
    <source>
        <strain evidence="1">MST-FP2251</strain>
    </source>
</reference>
<accession>A0AAD4CWF2</accession>
<sequence length="471" mass="52357">MTPKSFSLEEVLAIAPLHPFYDARVEYPPSAEDVKRHLQSVVKDERSVNFLSQPLLLKKSIYTAVDRLLNDASLQNTYRQSSYLSITGGGSGSVPMLFAVDVHENRQQRIQMGKFIRLCGLVSPGDWILSTHVSGGFYRSLDLMTEILENAGATVLSGGNSMPPSEVIQTLKHYHVNVLTGDGSQVIQVVYHISMLSPADRTCIKLNKIIYTSEPLANTQRAFIRATLGEVKICSVLGSAEAGPWAISNPDLTGEEDCSGGATDFVFDTRSMLIETFSTSLLDAQGQFTSDSSCNPPSPLPPGQAGLVVQTSLQRLRNPLVRYNTGDIGSVGALPESAKDLVPDSERQYIRVLRMQGRDRRFSFKWYGVYIEFENVKALMQKREWGILQWQIILDCLPSSPQVTLELRLLRVPTDNGEFLPEEDLIGTLRNFFLVLPENEHLFQITLVKNLSGFERSSTAGKVITFIDRVH</sequence>
<name>A0AAD4CWF2_ASPNN</name>
<dbReference type="Gene3D" id="3.40.50.12780">
    <property type="entry name" value="N-terminal domain of ligase-like"/>
    <property type="match status" value="1"/>
</dbReference>
<dbReference type="PANTHER" id="PTHR43845">
    <property type="entry name" value="BLR5969 PROTEIN"/>
    <property type="match status" value="1"/>
</dbReference>
<evidence type="ECO:0000313" key="2">
    <source>
        <dbReference type="Proteomes" id="UP001194746"/>
    </source>
</evidence>
<reference evidence="1" key="2">
    <citation type="submission" date="2020-02" db="EMBL/GenBank/DDBJ databases">
        <authorList>
            <person name="Gilchrist C.L.M."/>
            <person name="Chooi Y.-H."/>
        </authorList>
    </citation>
    <scope>NUCLEOTIDE SEQUENCE</scope>
    <source>
        <strain evidence="1">MST-FP2251</strain>
    </source>
</reference>
<protein>
    <submittedName>
        <fullName evidence="1">Uncharacterized protein</fullName>
    </submittedName>
</protein>